<reference evidence="9 10" key="1">
    <citation type="submission" date="2019-02" db="EMBL/GenBank/DDBJ databases">
        <title>Genomic Encyclopedia of Type Strains, Phase IV (KMG-IV): sequencing the most valuable type-strain genomes for metagenomic binning, comparative biology and taxonomic classification.</title>
        <authorList>
            <person name="Goeker M."/>
        </authorList>
    </citation>
    <scope>NUCLEOTIDE SEQUENCE [LARGE SCALE GENOMIC DNA]</scope>
    <source>
        <strain evidence="9 10">DSM 45622</strain>
    </source>
</reference>
<keyword evidence="10" id="KW-1185">Reference proteome</keyword>
<feature type="domain" description="ABC transmembrane type-1" evidence="8">
    <location>
        <begin position="64"/>
        <end position="251"/>
    </location>
</feature>
<dbReference type="PANTHER" id="PTHR30151">
    <property type="entry name" value="ALKANE SULFONATE ABC TRANSPORTER-RELATED, MEMBRANE SUBUNIT"/>
    <property type="match status" value="1"/>
</dbReference>
<evidence type="ECO:0000256" key="4">
    <source>
        <dbReference type="ARBA" id="ARBA00022692"/>
    </source>
</evidence>
<dbReference type="AlphaFoldDB" id="A0A4Q7NXH4"/>
<dbReference type="RefSeq" id="WP_130491733.1">
    <property type="nucleotide sequence ID" value="NZ_SGXD01000001.1"/>
</dbReference>
<evidence type="ECO:0000259" key="8">
    <source>
        <dbReference type="PROSITE" id="PS50928"/>
    </source>
</evidence>
<evidence type="ECO:0000256" key="2">
    <source>
        <dbReference type="ARBA" id="ARBA00022448"/>
    </source>
</evidence>
<comment type="caution">
    <text evidence="9">The sequence shown here is derived from an EMBL/GenBank/DDBJ whole genome shotgun (WGS) entry which is preliminary data.</text>
</comment>
<comment type="similarity">
    <text evidence="7">Belongs to the binding-protein-dependent transport system permease family.</text>
</comment>
<keyword evidence="2 7" id="KW-0813">Transport</keyword>
<evidence type="ECO:0000313" key="10">
    <source>
        <dbReference type="Proteomes" id="UP000293638"/>
    </source>
</evidence>
<evidence type="ECO:0000256" key="1">
    <source>
        <dbReference type="ARBA" id="ARBA00004651"/>
    </source>
</evidence>
<dbReference type="PANTHER" id="PTHR30151:SF0">
    <property type="entry name" value="ABC TRANSPORTER PERMEASE PROTEIN MJ0413-RELATED"/>
    <property type="match status" value="1"/>
</dbReference>
<feature type="transmembrane region" description="Helical" evidence="7">
    <location>
        <begin position="182"/>
        <end position="207"/>
    </location>
</feature>
<dbReference type="Proteomes" id="UP000293638">
    <property type="component" value="Unassembled WGS sequence"/>
</dbReference>
<feature type="domain" description="ABC transmembrane type-1" evidence="8">
    <location>
        <begin position="335"/>
        <end position="516"/>
    </location>
</feature>
<feature type="transmembrane region" description="Helical" evidence="7">
    <location>
        <begin position="21"/>
        <end position="42"/>
    </location>
</feature>
<evidence type="ECO:0000256" key="7">
    <source>
        <dbReference type="RuleBase" id="RU363032"/>
    </source>
</evidence>
<feature type="transmembrane region" description="Helical" evidence="7">
    <location>
        <begin position="494"/>
        <end position="515"/>
    </location>
</feature>
<dbReference type="Gene3D" id="1.10.3720.10">
    <property type="entry name" value="MetI-like"/>
    <property type="match status" value="2"/>
</dbReference>
<dbReference type="InterPro" id="IPR000515">
    <property type="entry name" value="MetI-like"/>
</dbReference>
<dbReference type="Pfam" id="PF00528">
    <property type="entry name" value="BPD_transp_1"/>
    <property type="match status" value="2"/>
</dbReference>
<dbReference type="InterPro" id="IPR035906">
    <property type="entry name" value="MetI-like_sf"/>
</dbReference>
<evidence type="ECO:0000256" key="5">
    <source>
        <dbReference type="ARBA" id="ARBA00022989"/>
    </source>
</evidence>
<feature type="transmembrane region" description="Helical" evidence="7">
    <location>
        <begin position="461"/>
        <end position="482"/>
    </location>
</feature>
<feature type="transmembrane region" description="Helical" evidence="7">
    <location>
        <begin position="78"/>
        <end position="96"/>
    </location>
</feature>
<accession>A0A4Q7NXH4</accession>
<gene>
    <name evidence="9" type="ORF">EV189_0947</name>
</gene>
<feature type="transmembrane region" description="Helical" evidence="7">
    <location>
        <begin position="343"/>
        <end position="362"/>
    </location>
</feature>
<feature type="transmembrane region" description="Helical" evidence="7">
    <location>
        <begin position="227"/>
        <end position="246"/>
    </location>
</feature>
<dbReference type="SUPFAM" id="SSF161098">
    <property type="entry name" value="MetI-like"/>
    <property type="match status" value="2"/>
</dbReference>
<organism evidence="9 10">
    <name type="scientific">Motilibacter rhizosphaerae</name>
    <dbReference type="NCBI Taxonomy" id="598652"/>
    <lineage>
        <taxon>Bacteria</taxon>
        <taxon>Bacillati</taxon>
        <taxon>Actinomycetota</taxon>
        <taxon>Actinomycetes</taxon>
        <taxon>Motilibacterales</taxon>
        <taxon>Motilibacteraceae</taxon>
        <taxon>Motilibacter</taxon>
    </lineage>
</organism>
<keyword evidence="6 7" id="KW-0472">Membrane</keyword>
<evidence type="ECO:0000256" key="6">
    <source>
        <dbReference type="ARBA" id="ARBA00023136"/>
    </source>
</evidence>
<dbReference type="GO" id="GO:0055085">
    <property type="term" value="P:transmembrane transport"/>
    <property type="evidence" value="ECO:0007669"/>
    <property type="project" value="InterPro"/>
</dbReference>
<dbReference type="OrthoDB" id="7274389at2"/>
<feature type="transmembrane region" description="Helical" evidence="7">
    <location>
        <begin position="277"/>
        <end position="297"/>
    </location>
</feature>
<evidence type="ECO:0000313" key="9">
    <source>
        <dbReference type="EMBL" id="RZS91700.1"/>
    </source>
</evidence>
<evidence type="ECO:0000256" key="3">
    <source>
        <dbReference type="ARBA" id="ARBA00022475"/>
    </source>
</evidence>
<feature type="transmembrane region" description="Helical" evidence="7">
    <location>
        <begin position="397"/>
        <end position="418"/>
    </location>
</feature>
<keyword evidence="4 7" id="KW-0812">Transmembrane</keyword>
<dbReference type="EMBL" id="SGXD01000001">
    <property type="protein sequence ID" value="RZS91700.1"/>
    <property type="molecule type" value="Genomic_DNA"/>
</dbReference>
<feature type="transmembrane region" description="Helical" evidence="7">
    <location>
        <begin position="369"/>
        <end position="391"/>
    </location>
</feature>
<feature type="transmembrane region" description="Helical" evidence="7">
    <location>
        <begin position="430"/>
        <end position="449"/>
    </location>
</feature>
<name>A0A4Q7NXH4_9ACTN</name>
<dbReference type="GO" id="GO:0005886">
    <property type="term" value="C:plasma membrane"/>
    <property type="evidence" value="ECO:0007669"/>
    <property type="project" value="UniProtKB-SubCell"/>
</dbReference>
<proteinExistence type="inferred from homology"/>
<keyword evidence="5 7" id="KW-1133">Transmembrane helix</keyword>
<sequence>MTVLAAERGSVRLTNPLRNKAFAPVLGVVLLLVLWQVAAALASGRHVVPPPFDVVRTLVQDRFYGASLRTTAWEGLRGYVWGNLVAFLLAVVCVLVPPLQSLLTRLAVATYCTPTIAIGPLLIVLLSADTTKVIMSALSVFFLTLLGVLLGLASTPQTALDLVHVSGGSRVFALLRVRLRSAVPATATALSLAAPAALLGAMIGEYLGGDRGLGVVMVQAQQSLQVSRTWAVALLATGLSTVVYLGTSRLARLLSFEVTVTDLAATPKAARSKGSSLLALAKAVAAVLVVLLAWELLVRGTGLDPYIAKTPGDVWGYLTSGTDAASHRHLVLSNLGTTLRDAGVGYAAGTLVAVLLAAVFLTSPLVEGMFLPVVLALRSVPLVAMTPLVALVFGRGLLGVTVLAGAITLVPTLVNVVGALRAVPKPATDLLHAYAVGTVRGLLTVRFVYAVPALATSARIAVPGALLGAVLAELLATGSGLGQMLAVATINGDFLALWAGVAVLTAVSVVCYAALSALESAALQRLGR</sequence>
<dbReference type="PROSITE" id="PS50928">
    <property type="entry name" value="ABC_TM1"/>
    <property type="match status" value="2"/>
</dbReference>
<feature type="transmembrane region" description="Helical" evidence="7">
    <location>
        <begin position="108"/>
        <end position="128"/>
    </location>
</feature>
<comment type="subcellular location">
    <subcellularLocation>
        <location evidence="1 7">Cell membrane</location>
        <topology evidence="1 7">Multi-pass membrane protein</topology>
    </subcellularLocation>
</comment>
<protein>
    <submittedName>
        <fullName evidence="9">ABC-type nitrate/sulfonate/bicarbonate transport system permease component</fullName>
    </submittedName>
</protein>
<keyword evidence="3" id="KW-1003">Cell membrane</keyword>
<feature type="transmembrane region" description="Helical" evidence="7">
    <location>
        <begin position="134"/>
        <end position="153"/>
    </location>
</feature>